<dbReference type="RefSeq" id="WP_114430704.1">
    <property type="nucleotide sequence ID" value="NZ_QPJM01000008.1"/>
</dbReference>
<dbReference type="SUPFAM" id="SSF46894">
    <property type="entry name" value="C-terminal effector domain of the bipartite response regulators"/>
    <property type="match status" value="1"/>
</dbReference>
<dbReference type="GO" id="GO:0003677">
    <property type="term" value="F:DNA binding"/>
    <property type="evidence" value="ECO:0007669"/>
    <property type="project" value="UniProtKB-KW"/>
</dbReference>
<feature type="domain" description="HTH luxR-type" evidence="4">
    <location>
        <begin position="147"/>
        <end position="212"/>
    </location>
</feature>
<name>A0A368YPS8_9HYPH</name>
<dbReference type="SMART" id="SM00421">
    <property type="entry name" value="HTH_LUXR"/>
    <property type="match status" value="1"/>
</dbReference>
<dbReference type="Pfam" id="PF00072">
    <property type="entry name" value="Response_reg"/>
    <property type="match status" value="1"/>
</dbReference>
<evidence type="ECO:0000313" key="6">
    <source>
        <dbReference type="EMBL" id="RCW82215.1"/>
    </source>
</evidence>
<reference evidence="6 7" key="1">
    <citation type="submission" date="2018-07" db="EMBL/GenBank/DDBJ databases">
        <title>Genomic Encyclopedia of Type Strains, Phase III (KMG-III): the genomes of soil and plant-associated and newly described type strains.</title>
        <authorList>
            <person name="Whitman W."/>
        </authorList>
    </citation>
    <scope>NUCLEOTIDE SEQUENCE [LARGE SCALE GENOMIC DNA]</scope>
    <source>
        <strain evidence="6 7">31-25a</strain>
    </source>
</reference>
<dbReference type="Gene3D" id="3.40.50.2300">
    <property type="match status" value="1"/>
</dbReference>
<dbReference type="PANTHER" id="PTHR43214:SF43">
    <property type="entry name" value="TWO-COMPONENT RESPONSE REGULATOR"/>
    <property type="match status" value="1"/>
</dbReference>
<dbReference type="InterPro" id="IPR039420">
    <property type="entry name" value="WalR-like"/>
</dbReference>
<comment type="caution">
    <text evidence="6">The sequence shown here is derived from an EMBL/GenBank/DDBJ whole genome shotgun (WGS) entry which is preliminary data.</text>
</comment>
<dbReference type="PROSITE" id="PS50110">
    <property type="entry name" value="RESPONSE_REGULATORY"/>
    <property type="match status" value="1"/>
</dbReference>
<keyword evidence="2" id="KW-0238">DNA-binding</keyword>
<keyword evidence="7" id="KW-1185">Reference proteome</keyword>
<dbReference type="GO" id="GO:0000160">
    <property type="term" value="P:phosphorelay signal transduction system"/>
    <property type="evidence" value="ECO:0007669"/>
    <property type="project" value="InterPro"/>
</dbReference>
<dbReference type="GO" id="GO:0006355">
    <property type="term" value="P:regulation of DNA-templated transcription"/>
    <property type="evidence" value="ECO:0007669"/>
    <property type="project" value="InterPro"/>
</dbReference>
<protein>
    <submittedName>
        <fullName evidence="6">LuxR family two component transcriptional regulator</fullName>
    </submittedName>
</protein>
<evidence type="ECO:0000256" key="1">
    <source>
        <dbReference type="ARBA" id="ARBA00022553"/>
    </source>
</evidence>
<dbReference type="InterPro" id="IPR011006">
    <property type="entry name" value="CheY-like_superfamily"/>
</dbReference>
<proteinExistence type="predicted"/>
<dbReference type="SUPFAM" id="SSF52172">
    <property type="entry name" value="CheY-like"/>
    <property type="match status" value="1"/>
</dbReference>
<feature type="domain" description="Response regulatory" evidence="5">
    <location>
        <begin position="5"/>
        <end position="120"/>
    </location>
</feature>
<evidence type="ECO:0000259" key="4">
    <source>
        <dbReference type="PROSITE" id="PS50043"/>
    </source>
</evidence>
<dbReference type="AlphaFoldDB" id="A0A368YPS8"/>
<dbReference type="CDD" id="cd06170">
    <property type="entry name" value="LuxR_C_like"/>
    <property type="match status" value="1"/>
</dbReference>
<evidence type="ECO:0000256" key="2">
    <source>
        <dbReference type="ARBA" id="ARBA00023125"/>
    </source>
</evidence>
<dbReference type="CDD" id="cd17535">
    <property type="entry name" value="REC_NarL-like"/>
    <property type="match status" value="1"/>
</dbReference>
<dbReference type="SMART" id="SM00448">
    <property type="entry name" value="REC"/>
    <property type="match status" value="1"/>
</dbReference>
<dbReference type="OrthoDB" id="9814495at2"/>
<sequence>MTGLRIAVIDDHPLFREGVRRSLSEINGFQIVGEGCTKEDAIRIARDHSPDVILLDISMPGGGLDAVSPILDHFPDQKIIMLTVSERSDDVTKALNSGAKAYVLKGVGSRALAEIIRAVASGEGYVSPALSARMLSDLSSISNAPNRTDPISELSSREYEVLDLAASGLSNKRIALKLDIHEKTVKHHMGRIFAKLNVTNRTEAAMALRDAGHDIRLV</sequence>
<dbReference type="Proteomes" id="UP000253324">
    <property type="component" value="Unassembled WGS sequence"/>
</dbReference>
<dbReference type="EMBL" id="QPJM01000008">
    <property type="protein sequence ID" value="RCW82215.1"/>
    <property type="molecule type" value="Genomic_DNA"/>
</dbReference>
<keyword evidence="1 3" id="KW-0597">Phosphoprotein</keyword>
<dbReference type="InterPro" id="IPR001789">
    <property type="entry name" value="Sig_transdc_resp-reg_receiver"/>
</dbReference>
<dbReference type="InterPro" id="IPR058245">
    <property type="entry name" value="NreC/VraR/RcsB-like_REC"/>
</dbReference>
<dbReference type="PANTHER" id="PTHR43214">
    <property type="entry name" value="TWO-COMPONENT RESPONSE REGULATOR"/>
    <property type="match status" value="1"/>
</dbReference>
<evidence type="ECO:0000256" key="3">
    <source>
        <dbReference type="PROSITE-ProRule" id="PRU00169"/>
    </source>
</evidence>
<dbReference type="InterPro" id="IPR000792">
    <property type="entry name" value="Tscrpt_reg_LuxR_C"/>
</dbReference>
<dbReference type="InterPro" id="IPR016032">
    <property type="entry name" value="Sig_transdc_resp-reg_C-effctor"/>
</dbReference>
<evidence type="ECO:0000313" key="7">
    <source>
        <dbReference type="Proteomes" id="UP000253324"/>
    </source>
</evidence>
<feature type="modified residue" description="4-aspartylphosphate" evidence="3">
    <location>
        <position position="56"/>
    </location>
</feature>
<organism evidence="6 7">
    <name type="scientific">Phyllobacterium bourgognense</name>
    <dbReference type="NCBI Taxonomy" id="314236"/>
    <lineage>
        <taxon>Bacteria</taxon>
        <taxon>Pseudomonadati</taxon>
        <taxon>Pseudomonadota</taxon>
        <taxon>Alphaproteobacteria</taxon>
        <taxon>Hyphomicrobiales</taxon>
        <taxon>Phyllobacteriaceae</taxon>
        <taxon>Phyllobacterium</taxon>
    </lineage>
</organism>
<accession>A0A368YPS8</accession>
<dbReference type="PRINTS" id="PR00038">
    <property type="entry name" value="HTHLUXR"/>
</dbReference>
<dbReference type="PROSITE" id="PS00622">
    <property type="entry name" value="HTH_LUXR_1"/>
    <property type="match status" value="1"/>
</dbReference>
<evidence type="ECO:0000259" key="5">
    <source>
        <dbReference type="PROSITE" id="PS50110"/>
    </source>
</evidence>
<gene>
    <name evidence="6" type="ORF">C7476_10829</name>
</gene>
<dbReference type="PROSITE" id="PS50043">
    <property type="entry name" value="HTH_LUXR_2"/>
    <property type="match status" value="1"/>
</dbReference>
<dbReference type="Pfam" id="PF00196">
    <property type="entry name" value="GerE"/>
    <property type="match status" value="1"/>
</dbReference>